<keyword evidence="4" id="KW-0131">Cell cycle</keyword>
<organism evidence="5">
    <name type="scientific">bioreactor metagenome</name>
    <dbReference type="NCBI Taxonomy" id="1076179"/>
    <lineage>
        <taxon>unclassified sequences</taxon>
        <taxon>metagenomes</taxon>
        <taxon>ecological metagenomes</taxon>
    </lineage>
</organism>
<dbReference type="GO" id="GO:0051301">
    <property type="term" value="P:cell division"/>
    <property type="evidence" value="ECO:0007669"/>
    <property type="project" value="UniProtKB-KW"/>
</dbReference>
<dbReference type="Gene3D" id="1.10.10.10">
    <property type="entry name" value="Winged helix-like DNA-binding domain superfamily/Winged helix DNA-binding domain"/>
    <property type="match status" value="2"/>
</dbReference>
<keyword evidence="3" id="KW-0159">Chromosome partition</keyword>
<accession>A0A644TID4</accession>
<name>A0A644TID4_9ZZZZ</name>
<reference evidence="5" key="1">
    <citation type="submission" date="2019-08" db="EMBL/GenBank/DDBJ databases">
        <authorList>
            <person name="Kucharzyk K."/>
            <person name="Murdoch R.W."/>
            <person name="Higgins S."/>
            <person name="Loffler F."/>
        </authorList>
    </citation>
    <scope>NUCLEOTIDE SEQUENCE</scope>
</reference>
<dbReference type="PANTHER" id="PTHR34298:SF2">
    <property type="entry name" value="SEGREGATION AND CONDENSATION PROTEIN B"/>
    <property type="match status" value="1"/>
</dbReference>
<dbReference type="InterPro" id="IPR005234">
    <property type="entry name" value="ScpB_csome_segregation"/>
</dbReference>
<comment type="caution">
    <text evidence="5">The sequence shown here is derived from an EMBL/GenBank/DDBJ whole genome shotgun (WGS) entry which is preliminary data.</text>
</comment>
<dbReference type="InterPro" id="IPR036388">
    <property type="entry name" value="WH-like_DNA-bd_sf"/>
</dbReference>
<sequence length="186" mass="20874">MDELSLEYRAALIGAILFLESEPIDEAGLARLSGFSREEVEESLRRLSMEYESEVQGFAPVRSGGGWIFAPKMELWEKLKDHYGKKNEAKLSKAAMETLSIVAYSQPITRAEIEAIRGVSADGMIRYLLSRGLVREMGKKDVPGKPMQYGTTQEFLKYFKLSSIAELPPLSEIEKDRFAKSEGEQG</sequence>
<keyword evidence="1" id="KW-0963">Cytoplasm</keyword>
<dbReference type="NCBIfam" id="TIGR00281">
    <property type="entry name" value="SMC-Scp complex subunit ScpB"/>
    <property type="match status" value="1"/>
</dbReference>
<dbReference type="PANTHER" id="PTHR34298">
    <property type="entry name" value="SEGREGATION AND CONDENSATION PROTEIN B"/>
    <property type="match status" value="1"/>
</dbReference>
<dbReference type="InterPro" id="IPR036390">
    <property type="entry name" value="WH_DNA-bd_sf"/>
</dbReference>
<keyword evidence="2" id="KW-0132">Cell division</keyword>
<dbReference type="AlphaFoldDB" id="A0A644TID4"/>
<evidence type="ECO:0000256" key="2">
    <source>
        <dbReference type="ARBA" id="ARBA00022618"/>
    </source>
</evidence>
<dbReference type="SUPFAM" id="SSF46785">
    <property type="entry name" value="Winged helix' DNA-binding domain"/>
    <property type="match status" value="2"/>
</dbReference>
<dbReference type="Pfam" id="PF04079">
    <property type="entry name" value="SMC_ScpB"/>
    <property type="match status" value="1"/>
</dbReference>
<protein>
    <submittedName>
        <fullName evidence="5">Segregation and condensation protein B</fullName>
    </submittedName>
</protein>
<evidence type="ECO:0000313" key="5">
    <source>
        <dbReference type="EMBL" id="MPL66479.1"/>
    </source>
</evidence>
<evidence type="ECO:0000256" key="4">
    <source>
        <dbReference type="ARBA" id="ARBA00023306"/>
    </source>
</evidence>
<gene>
    <name evidence="5" type="primary">scpB_4</name>
    <name evidence="5" type="ORF">SDC9_12157</name>
</gene>
<evidence type="ECO:0000256" key="3">
    <source>
        <dbReference type="ARBA" id="ARBA00022829"/>
    </source>
</evidence>
<dbReference type="PIRSF" id="PIRSF019345">
    <property type="entry name" value="ScpB"/>
    <property type="match status" value="1"/>
</dbReference>
<evidence type="ECO:0000256" key="1">
    <source>
        <dbReference type="ARBA" id="ARBA00022490"/>
    </source>
</evidence>
<dbReference type="EMBL" id="VSSQ01000032">
    <property type="protein sequence ID" value="MPL66479.1"/>
    <property type="molecule type" value="Genomic_DNA"/>
</dbReference>
<dbReference type="GO" id="GO:0051304">
    <property type="term" value="P:chromosome separation"/>
    <property type="evidence" value="ECO:0007669"/>
    <property type="project" value="InterPro"/>
</dbReference>
<proteinExistence type="predicted"/>